<comment type="similarity">
    <text evidence="1">Belongs to the glycosyl hydrolase 20 family.</text>
</comment>
<evidence type="ECO:0000256" key="2">
    <source>
        <dbReference type="ARBA" id="ARBA00022801"/>
    </source>
</evidence>
<dbReference type="SUPFAM" id="SSF51445">
    <property type="entry name" value="(Trans)glycosidases"/>
    <property type="match status" value="1"/>
</dbReference>
<dbReference type="InterPro" id="IPR015883">
    <property type="entry name" value="Glyco_hydro_20_cat"/>
</dbReference>
<keyword evidence="3" id="KW-0326">Glycosidase</keyword>
<evidence type="ECO:0000256" key="3">
    <source>
        <dbReference type="ARBA" id="ARBA00023295"/>
    </source>
</evidence>
<dbReference type="InterPro" id="IPR035992">
    <property type="entry name" value="Ricin_B-like_lectins"/>
</dbReference>
<feature type="domain" description="Beta-hexosaminidase bacterial type N-terminal" evidence="7">
    <location>
        <begin position="77"/>
        <end position="201"/>
    </location>
</feature>
<proteinExistence type="inferred from homology"/>
<dbReference type="GO" id="GO:0005975">
    <property type="term" value="P:carbohydrate metabolic process"/>
    <property type="evidence" value="ECO:0007669"/>
    <property type="project" value="InterPro"/>
</dbReference>
<evidence type="ECO:0000256" key="1">
    <source>
        <dbReference type="ARBA" id="ARBA00006285"/>
    </source>
</evidence>
<keyword evidence="2 9" id="KW-0378">Hydrolase</keyword>
<feature type="signal peptide" evidence="5">
    <location>
        <begin position="1"/>
        <end position="29"/>
    </location>
</feature>
<feature type="region of interest" description="Disordered" evidence="4">
    <location>
        <begin position="667"/>
        <end position="687"/>
    </location>
</feature>
<dbReference type="SUPFAM" id="SSF55545">
    <property type="entry name" value="beta-N-acetylhexosaminidase-like domain"/>
    <property type="match status" value="1"/>
</dbReference>
<dbReference type="PROSITE" id="PS50231">
    <property type="entry name" value="RICIN_B_LECTIN"/>
    <property type="match status" value="1"/>
</dbReference>
<dbReference type="Gene3D" id="3.30.379.10">
    <property type="entry name" value="Chitobiase/beta-hexosaminidase domain 2-like"/>
    <property type="match status" value="1"/>
</dbReference>
<keyword evidence="5" id="KW-0732">Signal</keyword>
<dbReference type="Pfam" id="PF02838">
    <property type="entry name" value="Glyco_hydro_20b"/>
    <property type="match status" value="1"/>
</dbReference>
<accession>A0A6N9UQY6</accession>
<dbReference type="InterPro" id="IPR000772">
    <property type="entry name" value="Ricin_B_lectin"/>
</dbReference>
<feature type="domain" description="Ricin B lectin" evidence="8">
    <location>
        <begin position="584"/>
        <end position="670"/>
    </location>
</feature>
<sequence>MKVRRRRGVAGAVCAVTALAVALLPATTAAGVPEPATTAAGVPEPATTAAGVPEPATTAAGVPEPGAVMTGVTAEVPQVLPTPREWRAEPGRFGLAPGARIVLGHADATTAADARRFAGELREVTGRNLAVVTARTGRPGDIVLRQDATAEGDLGDEGYRLRSGDRLTVTGATSTGVFYGTRTVLQFLRADGTAPAGATRDVPEYRERGVGVCACYIHISLDWFERLMRDMAHHKLNQLWIEAKVKSDVDPESAFWGYYTKDEVRRLVAMAERHHIELIPEINSPGHMDPYLENHPELQLKDKNGKASPSRLDITRPEAFTYYTSLVDEALEVWDTKAWHMGADEYMIGSAYPDFPQLQDYATEKFGAGATPDDAFADFVNRVGEHVRADGRTLRVWNDGLLGRNTVVPLDRDIAVEHWLGGGSTQKPSALLAEGRPVMNSAYALYLVRGGFTMNTRQLYDSGWTPLRFEGETLTTRPANLTGAKISLWPDNGAAETENEVEAKAFMPLRFIAQATWGGPRPSTSYEGFESLARSIGHAPGRSDTDRTPLPDGTYSLVAGDRHLGPTADAPGATVAFTSGDTSAWETTATPDGYYTLRSARTGLCLDANRGKRYLGAPLEPGAELTQETCDADKRTQRWQLTPRGGALTLTNAVSQLVLAADGADGTAVQAAPDTTAPTRVRAVPRD</sequence>
<feature type="chain" id="PRO_5038468651" evidence="5">
    <location>
        <begin position="30"/>
        <end position="687"/>
    </location>
</feature>
<keyword evidence="10" id="KW-1185">Reference proteome</keyword>
<name>A0A6N9UQY6_9ACTN</name>
<evidence type="ECO:0000313" key="9">
    <source>
        <dbReference type="EMBL" id="NEB17542.1"/>
    </source>
</evidence>
<dbReference type="PANTHER" id="PTHR43678:SF1">
    <property type="entry name" value="BETA-N-ACETYLHEXOSAMINIDASE"/>
    <property type="match status" value="1"/>
</dbReference>
<comment type="caution">
    <text evidence="9">The sequence shown here is derived from an EMBL/GenBank/DDBJ whole genome shotgun (WGS) entry which is preliminary data.</text>
</comment>
<dbReference type="RefSeq" id="WP_164140257.1">
    <property type="nucleotide sequence ID" value="NZ_JAAGMB010000289.1"/>
</dbReference>
<dbReference type="InterPro" id="IPR029018">
    <property type="entry name" value="Hex-like_dom2"/>
</dbReference>
<evidence type="ECO:0000259" key="7">
    <source>
        <dbReference type="Pfam" id="PF02838"/>
    </source>
</evidence>
<dbReference type="AlphaFoldDB" id="A0A6N9UQY6"/>
<dbReference type="InterPro" id="IPR017853">
    <property type="entry name" value="GH"/>
</dbReference>
<evidence type="ECO:0000313" key="10">
    <source>
        <dbReference type="Proteomes" id="UP000469545"/>
    </source>
</evidence>
<dbReference type="Gene3D" id="3.20.20.80">
    <property type="entry name" value="Glycosidases"/>
    <property type="match status" value="1"/>
</dbReference>
<dbReference type="Gene3D" id="2.80.10.50">
    <property type="match status" value="1"/>
</dbReference>
<dbReference type="GO" id="GO:0004563">
    <property type="term" value="F:beta-N-acetylhexosaminidase activity"/>
    <property type="evidence" value="ECO:0007669"/>
    <property type="project" value="UniProtKB-ARBA"/>
</dbReference>
<dbReference type="CDD" id="cd23386">
    <property type="entry name" value="beta-trefoil_Ricin_LNBase"/>
    <property type="match status" value="1"/>
</dbReference>
<gene>
    <name evidence="9" type="ORF">G3I46_13610</name>
</gene>
<evidence type="ECO:0000256" key="5">
    <source>
        <dbReference type="SAM" id="SignalP"/>
    </source>
</evidence>
<dbReference type="Pfam" id="PF14200">
    <property type="entry name" value="RicinB_lectin_2"/>
    <property type="match status" value="1"/>
</dbReference>
<dbReference type="Proteomes" id="UP000469545">
    <property type="component" value="Unassembled WGS sequence"/>
</dbReference>
<dbReference type="Pfam" id="PF00728">
    <property type="entry name" value="Glyco_hydro_20"/>
    <property type="match status" value="1"/>
</dbReference>
<dbReference type="InterPro" id="IPR052764">
    <property type="entry name" value="GH20_Enzymes"/>
</dbReference>
<feature type="domain" description="Glycoside hydrolase family 20 catalytic" evidence="6">
    <location>
        <begin position="252"/>
        <end position="517"/>
    </location>
</feature>
<protein>
    <submittedName>
        <fullName evidence="9">Family 20 glycosylhydrolase</fullName>
    </submittedName>
</protein>
<dbReference type="InterPro" id="IPR015882">
    <property type="entry name" value="HEX_bac_N"/>
</dbReference>
<evidence type="ECO:0000259" key="8">
    <source>
        <dbReference type="Pfam" id="PF14200"/>
    </source>
</evidence>
<dbReference type="EMBL" id="JAAGMB010000289">
    <property type="protein sequence ID" value="NEB17542.1"/>
    <property type="molecule type" value="Genomic_DNA"/>
</dbReference>
<reference evidence="9 10" key="1">
    <citation type="submission" date="2020-01" db="EMBL/GenBank/DDBJ databases">
        <title>Insect and environment-associated Actinomycetes.</title>
        <authorList>
            <person name="Currrie C."/>
            <person name="Chevrette M."/>
            <person name="Carlson C."/>
            <person name="Stubbendieck R."/>
            <person name="Wendt-Pienkowski E."/>
        </authorList>
    </citation>
    <scope>NUCLEOTIDE SEQUENCE [LARGE SCALE GENOMIC DNA]</scope>
    <source>
        <strain evidence="9 10">SID14172</strain>
    </source>
</reference>
<evidence type="ECO:0000256" key="4">
    <source>
        <dbReference type="SAM" id="MobiDB-lite"/>
    </source>
</evidence>
<evidence type="ECO:0000259" key="6">
    <source>
        <dbReference type="Pfam" id="PF00728"/>
    </source>
</evidence>
<dbReference type="SUPFAM" id="SSF50370">
    <property type="entry name" value="Ricin B-like lectins"/>
    <property type="match status" value="1"/>
</dbReference>
<organism evidence="9 10">
    <name type="scientific">Streptomyces coelicoflavus</name>
    <dbReference type="NCBI Taxonomy" id="285562"/>
    <lineage>
        <taxon>Bacteria</taxon>
        <taxon>Bacillati</taxon>
        <taxon>Actinomycetota</taxon>
        <taxon>Actinomycetes</taxon>
        <taxon>Kitasatosporales</taxon>
        <taxon>Streptomycetaceae</taxon>
        <taxon>Streptomyces</taxon>
    </lineage>
</organism>
<dbReference type="PANTHER" id="PTHR43678">
    <property type="entry name" value="PUTATIVE (AFU_ORTHOLOGUE AFUA_2G00640)-RELATED"/>
    <property type="match status" value="1"/>
</dbReference>